<name>A0A2A2FGL0_9EURY</name>
<gene>
    <name evidence="3" type="ORF">CK500_09485</name>
</gene>
<reference evidence="3 4" key="1">
    <citation type="submission" date="2017-08" db="EMBL/GenBank/DDBJ databases">
        <title>The strain WRN001 was isolated from Binhai saline alkaline soil, Tianjin, China.</title>
        <authorList>
            <person name="Liu D."/>
            <person name="Zhang G."/>
        </authorList>
    </citation>
    <scope>NUCLEOTIDE SEQUENCE [LARGE SCALE GENOMIC DNA]</scope>
    <source>
        <strain evidence="3 4">WN019</strain>
    </source>
</reference>
<evidence type="ECO:0000313" key="4">
    <source>
        <dbReference type="Proteomes" id="UP000218083"/>
    </source>
</evidence>
<dbReference type="Proteomes" id="UP000218083">
    <property type="component" value="Unassembled WGS sequence"/>
</dbReference>
<dbReference type="InterPro" id="IPR036504">
    <property type="entry name" value="CGI121/TPRKB_sf"/>
</dbReference>
<evidence type="ECO:0000256" key="2">
    <source>
        <dbReference type="SAM" id="MobiDB-lite"/>
    </source>
</evidence>
<sequence>MSGESDSASSHRNPPHRTPPHRLVAGTAAIDDLDAFLGALDEIAAETGAVVQAFDAELVVSTEHLREATRLAARSIARDEAVARDPGVEVMLYAAGRRQIDRAFALGVEEGERRAVVLVADFGGVPGADRPDADLDAAAASVRELLASPAADTGGGEFEPAFDAERVRGFYDIGERELAATAGDLPDIVRERVALLDVEK</sequence>
<proteinExistence type="inferred from homology"/>
<dbReference type="NCBIfam" id="NF011465">
    <property type="entry name" value="PRK14886.1-1"/>
    <property type="match status" value="1"/>
</dbReference>
<organism evidence="3 4">
    <name type="scientific">Halorubrum salipaludis</name>
    <dbReference type="NCBI Taxonomy" id="2032630"/>
    <lineage>
        <taxon>Archaea</taxon>
        <taxon>Methanobacteriati</taxon>
        <taxon>Methanobacteriota</taxon>
        <taxon>Stenosarchaea group</taxon>
        <taxon>Halobacteria</taxon>
        <taxon>Halobacteriales</taxon>
        <taxon>Haloferacaceae</taxon>
        <taxon>Halorubrum</taxon>
    </lineage>
</organism>
<dbReference type="EMBL" id="NSKC01000004">
    <property type="protein sequence ID" value="PAU83729.1"/>
    <property type="molecule type" value="Genomic_DNA"/>
</dbReference>
<dbReference type="Gene3D" id="3.30.2380.10">
    <property type="entry name" value="CGI121/TPRKB"/>
    <property type="match status" value="1"/>
</dbReference>
<comment type="similarity">
    <text evidence="1">Belongs to the CGI121/TPRKB family.</text>
</comment>
<keyword evidence="4" id="KW-1185">Reference proteome</keyword>
<comment type="caution">
    <text evidence="3">The sequence shown here is derived from an EMBL/GenBank/DDBJ whole genome shotgun (WGS) entry which is preliminary data.</text>
</comment>
<feature type="region of interest" description="Disordered" evidence="2">
    <location>
        <begin position="1"/>
        <end position="23"/>
    </location>
</feature>
<dbReference type="SUPFAM" id="SSF143870">
    <property type="entry name" value="PF0523-like"/>
    <property type="match status" value="1"/>
</dbReference>
<dbReference type="Pfam" id="PF08617">
    <property type="entry name" value="CGI-121"/>
    <property type="match status" value="1"/>
</dbReference>
<dbReference type="OrthoDB" id="69587at2157"/>
<evidence type="ECO:0008006" key="5">
    <source>
        <dbReference type="Google" id="ProtNLM"/>
    </source>
</evidence>
<protein>
    <recommendedName>
        <fullName evidence="5">KEOPS complex component</fullName>
    </recommendedName>
</protein>
<dbReference type="PIRSF" id="PIRSF022062">
    <property type="entry name" value="UCP022062"/>
    <property type="match status" value="1"/>
</dbReference>
<dbReference type="AlphaFoldDB" id="A0A2A2FGL0"/>
<dbReference type="InterPro" id="IPR016799">
    <property type="entry name" value="UCP022062"/>
</dbReference>
<evidence type="ECO:0000313" key="3">
    <source>
        <dbReference type="EMBL" id="PAU83729.1"/>
    </source>
</evidence>
<dbReference type="RefSeq" id="WP_095636987.1">
    <property type="nucleotide sequence ID" value="NZ_NSKC01000004.1"/>
</dbReference>
<dbReference type="InterPro" id="IPR013926">
    <property type="entry name" value="CGI121/TPRKB"/>
</dbReference>
<feature type="compositionally biased region" description="Polar residues" evidence="2">
    <location>
        <begin position="1"/>
        <end position="10"/>
    </location>
</feature>
<accession>A0A2A2FGL0</accession>
<evidence type="ECO:0000256" key="1">
    <source>
        <dbReference type="ARBA" id="ARBA00005546"/>
    </source>
</evidence>